<evidence type="ECO:0000313" key="1">
    <source>
        <dbReference type="EMBL" id="ABQ13862.1"/>
    </source>
</evidence>
<organism evidence="1 2">
    <name type="scientific">Dichelobacter nodosus (strain VCS1703A)</name>
    <dbReference type="NCBI Taxonomy" id="246195"/>
    <lineage>
        <taxon>Bacteria</taxon>
        <taxon>Pseudomonadati</taxon>
        <taxon>Pseudomonadota</taxon>
        <taxon>Gammaproteobacteria</taxon>
        <taxon>Cardiobacteriales</taxon>
        <taxon>Cardiobacteriaceae</taxon>
        <taxon>Dichelobacter</taxon>
    </lineage>
</organism>
<evidence type="ECO:0008006" key="3">
    <source>
        <dbReference type="Google" id="ProtNLM"/>
    </source>
</evidence>
<name>A5EXS6_DICNV</name>
<dbReference type="eggNOG" id="COG2911">
    <property type="taxonomic scope" value="Bacteria"/>
</dbReference>
<dbReference type="EMBL" id="CP000513">
    <property type="protein sequence ID" value="ABQ13862.1"/>
    <property type="molecule type" value="Genomic_DNA"/>
</dbReference>
<reference evidence="1 2" key="1">
    <citation type="journal article" date="2007" name="Nat. Biotechnol.">
        <title>Genome sequence and identification of candidate vaccine antigens from the animal pathogen Dichelobacter nodosus.</title>
        <authorList>
            <person name="Myers G.S."/>
            <person name="Parker D."/>
            <person name="Al-Hasani K."/>
            <person name="Kennan R.M."/>
            <person name="Seemann T."/>
            <person name="Ren Q."/>
            <person name="Badger J.H."/>
            <person name="Selengut J.D."/>
            <person name="Deboy R.T."/>
            <person name="Tettelin H."/>
            <person name="Boyce J.D."/>
            <person name="McCarl V.P."/>
            <person name="Han X."/>
            <person name="Nelson W.C."/>
            <person name="Madupu R."/>
            <person name="Mohamoud Y."/>
            <person name="Holley T."/>
            <person name="Fedorova N."/>
            <person name="Khouri H."/>
            <person name="Bottomley S.P."/>
            <person name="Whittington R.J."/>
            <person name="Adler B."/>
            <person name="Songer J.G."/>
            <person name="Rood J.I."/>
            <person name="Paulsen I.T."/>
        </authorList>
    </citation>
    <scope>NUCLEOTIDE SEQUENCE [LARGE SCALE GENOMIC DNA]</scope>
    <source>
        <strain evidence="1 2">VCS1703A</strain>
    </source>
</reference>
<dbReference type="KEGG" id="dno:DNO_1068"/>
<accession>A5EXS6</accession>
<dbReference type="STRING" id="246195.DNO_1068"/>
<dbReference type="Proteomes" id="UP000000248">
    <property type="component" value="Chromosome"/>
</dbReference>
<keyword evidence="2" id="KW-1185">Reference proteome</keyword>
<gene>
    <name evidence="1" type="ordered locus">DNO_1068</name>
</gene>
<sequence length="663" mass="75081">MNSGTIKWITRLLIVPLFLCAWTFELDIGEAKIADTTLKNLSLQAATENFQQWSLKTTADSLHYQQKILKKISGQTRAHLKNNHIFFAPTILTALFGTEKIIFEMEDWSLNDIVYNMTPSFPLNLQLHDAARAFKIKTHWQPQHLDITLETDITALKPWLALFGINFAATSGAANLQLTLDEHKNHWTISGKIAIERVNWQHDQRKSLKNLDLNLQFTATGRGAQWQGSFSGALNQGAIRYQRFAFQASAPVVFKSAWQYDGKQLALTDAQIRDRSFIINADAVFDGKTAQPQHIHLKQMSADAGFFYENYLKSSLKNTLFDDGKASGSFFISALWQKEQGLQQFAAVMNQLSIRDRKNRYQINKIDGQFGRGDISTLRIGNSFWRDLPIGASQVQFRWTQEGVLLVNEWRIPILDGALLVRALSPQKEGGYRLNFFIEPIDLQKFSTAVDLPPFEGNISGDFPNVMISPVGMDLSEPVYLNIFDGMVEIKDLHLHRLFSKRPELTFHVQIDRLDLGRLTRAFRLAVVDGRIAGEINHVLLINWRPQRFQATITTDHNLTGLRRISHEAVQYITRAGGSSLVIGQFIRVLNSFPYEKLGIQAQLAGDILTINGVEKAESGGFYLLKGRGIPRLDIIGHQHRISWSELLNRLKAARDSDGPVMQ</sequence>
<evidence type="ECO:0000313" key="2">
    <source>
        <dbReference type="Proteomes" id="UP000000248"/>
    </source>
</evidence>
<dbReference type="HOGENOM" id="CLU_025492_0_0_6"/>
<dbReference type="AlphaFoldDB" id="A5EXS6"/>
<proteinExistence type="predicted"/>
<dbReference type="RefSeq" id="WP_012031375.1">
    <property type="nucleotide sequence ID" value="NC_009446.1"/>
</dbReference>
<dbReference type="OrthoDB" id="6191549at2"/>
<protein>
    <recommendedName>
        <fullName evidence="3">AsmA-like C-terminal domain-containing protein</fullName>
    </recommendedName>
</protein>